<keyword evidence="9" id="KW-0482">Metalloprotease</keyword>
<feature type="domain" description="Peptidase M16 middle/third" evidence="15">
    <location>
        <begin position="402"/>
        <end position="691"/>
    </location>
</feature>
<evidence type="ECO:0000259" key="15">
    <source>
        <dbReference type="Pfam" id="PF16187"/>
    </source>
</evidence>
<name>A0A369KCG8_9BACT</name>
<dbReference type="Gene3D" id="3.30.830.10">
    <property type="entry name" value="Metalloenzyme, LuxS/M16 peptidase-like"/>
    <property type="match status" value="4"/>
</dbReference>
<evidence type="ECO:0000259" key="16">
    <source>
        <dbReference type="Pfam" id="PF22456"/>
    </source>
</evidence>
<keyword evidence="7" id="KW-0378">Hydrolase</keyword>
<organism evidence="17 18">
    <name type="scientific">Candidatus Similichlamydia laticola</name>
    <dbReference type="NCBI Taxonomy" id="2170265"/>
    <lineage>
        <taxon>Bacteria</taxon>
        <taxon>Pseudomonadati</taxon>
        <taxon>Chlamydiota</taxon>
        <taxon>Chlamydiia</taxon>
        <taxon>Parachlamydiales</taxon>
        <taxon>Candidatus Parilichlamydiaceae</taxon>
        <taxon>Candidatus Similichlamydia</taxon>
    </lineage>
</organism>
<evidence type="ECO:0000256" key="1">
    <source>
        <dbReference type="ARBA" id="ARBA00002184"/>
    </source>
</evidence>
<dbReference type="InterPro" id="IPR054734">
    <property type="entry name" value="PqqF-like_C_4"/>
</dbReference>
<dbReference type="RefSeq" id="WP_114544538.1">
    <property type="nucleotide sequence ID" value="NZ_QQBG01000022.1"/>
</dbReference>
<dbReference type="InterPro" id="IPR007863">
    <property type="entry name" value="Peptidase_M16_C"/>
</dbReference>
<comment type="function">
    <text evidence="1">Endopeptidase that degrades small peptides of less than 7 kDa, such as glucagon and insulin.</text>
</comment>
<dbReference type="GO" id="GO:0004222">
    <property type="term" value="F:metalloendopeptidase activity"/>
    <property type="evidence" value="ECO:0007669"/>
    <property type="project" value="UniProtKB-EC"/>
</dbReference>
<dbReference type="Pfam" id="PF05193">
    <property type="entry name" value="Peptidase_M16_C"/>
    <property type="match status" value="1"/>
</dbReference>
<evidence type="ECO:0000256" key="3">
    <source>
        <dbReference type="ARBA" id="ARBA00012449"/>
    </source>
</evidence>
<dbReference type="InterPro" id="IPR050626">
    <property type="entry name" value="Peptidase_M16"/>
</dbReference>
<dbReference type="InterPro" id="IPR011765">
    <property type="entry name" value="Pept_M16_N"/>
</dbReference>
<evidence type="ECO:0000256" key="11">
    <source>
        <dbReference type="ARBA" id="ARBA00031184"/>
    </source>
</evidence>
<evidence type="ECO:0000313" key="18">
    <source>
        <dbReference type="Proteomes" id="UP000253816"/>
    </source>
</evidence>
<evidence type="ECO:0000256" key="5">
    <source>
        <dbReference type="ARBA" id="ARBA00022670"/>
    </source>
</evidence>
<keyword evidence="5" id="KW-0645">Protease</keyword>
<dbReference type="GO" id="GO:0006508">
    <property type="term" value="P:proteolysis"/>
    <property type="evidence" value="ECO:0007669"/>
    <property type="project" value="UniProtKB-KW"/>
</dbReference>
<evidence type="ECO:0000256" key="10">
    <source>
        <dbReference type="ARBA" id="ARBA00029597"/>
    </source>
</evidence>
<comment type="caution">
    <text evidence="17">The sequence shown here is derived from an EMBL/GenBank/DDBJ whole genome shotgun (WGS) entry which is preliminary data.</text>
</comment>
<dbReference type="Pfam" id="PF22456">
    <property type="entry name" value="PqqF-like_C_4"/>
    <property type="match status" value="1"/>
</dbReference>
<gene>
    <name evidence="17" type="ORF">HAT2_00609</name>
</gene>
<feature type="domain" description="Peptidase M16 N-terminal" evidence="13">
    <location>
        <begin position="64"/>
        <end position="177"/>
    </location>
</feature>
<evidence type="ECO:0000256" key="4">
    <source>
        <dbReference type="ARBA" id="ARBA00017565"/>
    </source>
</evidence>
<keyword evidence="18" id="KW-1185">Reference proteome</keyword>
<dbReference type="InterPro" id="IPR032632">
    <property type="entry name" value="Peptidase_M16_M"/>
</dbReference>
<feature type="domain" description="Peptidase M16 C-terminal" evidence="14">
    <location>
        <begin position="220"/>
        <end position="381"/>
    </location>
</feature>
<keyword evidence="8" id="KW-0862">Zinc</keyword>
<dbReference type="AlphaFoldDB" id="A0A369KCG8"/>
<proteinExistence type="inferred from homology"/>
<evidence type="ECO:0000256" key="9">
    <source>
        <dbReference type="ARBA" id="ARBA00023049"/>
    </source>
</evidence>
<dbReference type="SUPFAM" id="SSF63411">
    <property type="entry name" value="LuxS/MPP-like metallohydrolase"/>
    <property type="match status" value="4"/>
</dbReference>
<dbReference type="PANTHER" id="PTHR43690">
    <property type="entry name" value="NARDILYSIN"/>
    <property type="match status" value="1"/>
</dbReference>
<dbReference type="Pfam" id="PF00675">
    <property type="entry name" value="Peptidase_M16"/>
    <property type="match status" value="1"/>
</dbReference>
<keyword evidence="6" id="KW-0479">Metal-binding</keyword>
<feature type="domain" description="Coenzyme PQQ synthesis protein F-like C-terminal lobe" evidence="16">
    <location>
        <begin position="801"/>
        <end position="890"/>
    </location>
</feature>
<evidence type="ECO:0000256" key="12">
    <source>
        <dbReference type="ARBA" id="ARBA00033450"/>
    </source>
</evidence>
<evidence type="ECO:0000313" key="17">
    <source>
        <dbReference type="EMBL" id="RDB31292.1"/>
    </source>
</evidence>
<dbReference type="GO" id="GO:0046872">
    <property type="term" value="F:metal ion binding"/>
    <property type="evidence" value="ECO:0007669"/>
    <property type="project" value="UniProtKB-KW"/>
</dbReference>
<dbReference type="InterPro" id="IPR011249">
    <property type="entry name" value="Metalloenz_LuxS/M16"/>
</dbReference>
<evidence type="ECO:0000256" key="8">
    <source>
        <dbReference type="ARBA" id="ARBA00022833"/>
    </source>
</evidence>
<accession>A0A369KCG8</accession>
<sequence>MKLFLFLGVLLSLPLIFGLRFLLKKWNEEEAVLVEDKNPYQDLSPRLQDLEVEKWKLKNGLALLLVHDPDVSQCGIGLLSHVGSADDPPDARGAAHFVEHMLAGRTNAEFSDGVNEFVLGQGGTYNAFTSMGFTFYGISLSHELLEPTAKRLFAMLQKPLFLEEETKAELSAVDEEFYIHSMNDGFRVWSGILSQLNGDCPMQRYHPGNKITLGHKTGGQLKEWFESHYTSHKATCVAISSKPLEELRRIVLPLAQQVPIRKKWERDLPVYEQKESRFIFTETLQGTNCLLLVWTFPPAPLPEKQQDLYLLVHLINSEHSGGLSSTLKEMGLAEVCEGSIELLGNQLPALFCLEVKLTDQGVAEWKKVYALIETFLEAAKQLDSSHAEKMVEELHLAQLLGYQYRCKTQAFDFVSRLVISLAREPLETFPFHSVAPHAFRYTAYQKAIERLIENKKIVLLGSAYSKWAEAEDGMNDKPKNHNELSKMPLWEYPYYATSLPSVTKAKVTFCPPKLQRFLPQAIPQPYPIQKASTLAIAPQCLSGSSSGPLFLLQDIYFGIPKDYFLICLKHPRFFHKDPKWHLCAEMWGRMLNKSLDELEYSARTAGNRMSLGPKTPYSLHLSLVAWEQVSEKLLKEFLEQIREAKLVQKHFDRALEEMVLDIQAIEASPPYQTARRLFEENIQDAIPTLEERKLFVQSATLSDIEQFTETFLKETSFESIYLGQKNSKQLSNLLDPLERFFPTSYSEEMGSVPFHSGLELGTKIVRFPSPLPGHAARLSIDCGSALLPHNCVCSWILSSGLDPIAMNQLREQEELAYVVRCGSQETNGRLFLTVLTQSTKVDCDFLLQRYRQLLDDLLQKMGTNPFFHTQKFEALRTSFLELLKAPSTSATDLLAKAHRLAFEKEREWSFDAKMVRAAEELTFQKFKLFCERVLQEKQIRQLLIAVEGSLQKSEGSSS</sequence>
<dbReference type="EC" id="3.4.24.55" evidence="3"/>
<reference evidence="17 18" key="1">
    <citation type="submission" date="2018-07" db="EMBL/GenBank/DDBJ databases">
        <title>Comparative genomics of the Candidatus Parilichlamydiaceae reveals evidence of convergent evolution and genome reduction in the phylum Chlamydiae.</title>
        <authorList>
            <person name="Taylor-Brown A."/>
            <person name="Polkinghorne A."/>
        </authorList>
    </citation>
    <scope>NUCLEOTIDE SEQUENCE [LARGE SCALE GENOMIC DNA]</scope>
    <source>
        <strain evidence="17 18">Hat2</strain>
    </source>
</reference>
<dbReference type="Pfam" id="PF16187">
    <property type="entry name" value="Peptidase_M16_M"/>
    <property type="match status" value="1"/>
</dbReference>
<evidence type="ECO:0000259" key="14">
    <source>
        <dbReference type="Pfam" id="PF05193"/>
    </source>
</evidence>
<dbReference type="OrthoDB" id="9811314at2"/>
<evidence type="ECO:0000259" key="13">
    <source>
        <dbReference type="Pfam" id="PF00675"/>
    </source>
</evidence>
<evidence type="ECO:0000256" key="2">
    <source>
        <dbReference type="ARBA" id="ARBA00007261"/>
    </source>
</evidence>
<protein>
    <recommendedName>
        <fullName evidence="4">Protease 3</fullName>
        <ecNumber evidence="3">3.4.24.55</ecNumber>
    </recommendedName>
    <alternativeName>
        <fullName evidence="12">Pitrilysin</fullName>
    </alternativeName>
    <alternativeName>
        <fullName evidence="11">Protease III</fullName>
    </alternativeName>
    <alternativeName>
        <fullName evidence="10">Protease pi</fullName>
    </alternativeName>
</protein>
<dbReference type="PANTHER" id="PTHR43690:SF18">
    <property type="entry name" value="INSULIN-DEGRADING ENZYME-RELATED"/>
    <property type="match status" value="1"/>
</dbReference>
<dbReference type="EMBL" id="QQBG01000022">
    <property type="protein sequence ID" value="RDB31292.1"/>
    <property type="molecule type" value="Genomic_DNA"/>
</dbReference>
<dbReference type="Proteomes" id="UP000253816">
    <property type="component" value="Unassembled WGS sequence"/>
</dbReference>
<comment type="similarity">
    <text evidence="2">Belongs to the peptidase M16 family.</text>
</comment>
<evidence type="ECO:0000256" key="6">
    <source>
        <dbReference type="ARBA" id="ARBA00022723"/>
    </source>
</evidence>
<evidence type="ECO:0000256" key="7">
    <source>
        <dbReference type="ARBA" id="ARBA00022801"/>
    </source>
</evidence>